<dbReference type="Proteomes" id="UP000305067">
    <property type="component" value="Unassembled WGS sequence"/>
</dbReference>
<dbReference type="AlphaFoldDB" id="A0A5C3QCG0"/>
<proteinExistence type="predicted"/>
<evidence type="ECO:0008006" key="3">
    <source>
        <dbReference type="Google" id="ProtNLM"/>
    </source>
</evidence>
<evidence type="ECO:0000313" key="2">
    <source>
        <dbReference type="Proteomes" id="UP000305067"/>
    </source>
</evidence>
<protein>
    <recommendedName>
        <fullName evidence="3">F-box domain-containing protein</fullName>
    </recommendedName>
</protein>
<dbReference type="OrthoDB" id="3172239at2759"/>
<gene>
    <name evidence="1" type="ORF">BDV98DRAFT_570781</name>
</gene>
<sequence>MGFYLSHFSQEATPILLSMHITTIGPAGTVIPRNVLTFPKPRLRHLHLSDCRVPWGAVSEVDGRLPFSNLSSLCLTRPIPRPSPHLLMRILISSLDLSFLDLYHSIPDHLGQLDATVYPAVRPASRPLTLSEITSG</sequence>
<organism evidence="1 2">
    <name type="scientific">Pterulicium gracile</name>
    <dbReference type="NCBI Taxonomy" id="1884261"/>
    <lineage>
        <taxon>Eukaryota</taxon>
        <taxon>Fungi</taxon>
        <taxon>Dikarya</taxon>
        <taxon>Basidiomycota</taxon>
        <taxon>Agaricomycotina</taxon>
        <taxon>Agaricomycetes</taxon>
        <taxon>Agaricomycetidae</taxon>
        <taxon>Agaricales</taxon>
        <taxon>Pleurotineae</taxon>
        <taxon>Pterulaceae</taxon>
        <taxon>Pterulicium</taxon>
    </lineage>
</organism>
<name>A0A5C3QCG0_9AGAR</name>
<dbReference type="EMBL" id="ML178832">
    <property type="protein sequence ID" value="TFK99745.1"/>
    <property type="molecule type" value="Genomic_DNA"/>
</dbReference>
<keyword evidence="2" id="KW-1185">Reference proteome</keyword>
<evidence type="ECO:0000313" key="1">
    <source>
        <dbReference type="EMBL" id="TFK99745.1"/>
    </source>
</evidence>
<accession>A0A5C3QCG0</accession>
<reference evidence="1 2" key="1">
    <citation type="journal article" date="2019" name="Nat. Ecol. Evol.">
        <title>Megaphylogeny resolves global patterns of mushroom evolution.</title>
        <authorList>
            <person name="Varga T."/>
            <person name="Krizsan K."/>
            <person name="Foldi C."/>
            <person name="Dima B."/>
            <person name="Sanchez-Garcia M."/>
            <person name="Sanchez-Ramirez S."/>
            <person name="Szollosi G.J."/>
            <person name="Szarkandi J.G."/>
            <person name="Papp V."/>
            <person name="Albert L."/>
            <person name="Andreopoulos W."/>
            <person name="Angelini C."/>
            <person name="Antonin V."/>
            <person name="Barry K.W."/>
            <person name="Bougher N.L."/>
            <person name="Buchanan P."/>
            <person name="Buyck B."/>
            <person name="Bense V."/>
            <person name="Catcheside P."/>
            <person name="Chovatia M."/>
            <person name="Cooper J."/>
            <person name="Damon W."/>
            <person name="Desjardin D."/>
            <person name="Finy P."/>
            <person name="Geml J."/>
            <person name="Haridas S."/>
            <person name="Hughes K."/>
            <person name="Justo A."/>
            <person name="Karasinski D."/>
            <person name="Kautmanova I."/>
            <person name="Kiss B."/>
            <person name="Kocsube S."/>
            <person name="Kotiranta H."/>
            <person name="LaButti K.M."/>
            <person name="Lechner B.E."/>
            <person name="Liimatainen K."/>
            <person name="Lipzen A."/>
            <person name="Lukacs Z."/>
            <person name="Mihaltcheva S."/>
            <person name="Morgado L.N."/>
            <person name="Niskanen T."/>
            <person name="Noordeloos M.E."/>
            <person name="Ohm R.A."/>
            <person name="Ortiz-Santana B."/>
            <person name="Ovrebo C."/>
            <person name="Racz N."/>
            <person name="Riley R."/>
            <person name="Savchenko A."/>
            <person name="Shiryaev A."/>
            <person name="Soop K."/>
            <person name="Spirin V."/>
            <person name="Szebenyi C."/>
            <person name="Tomsovsky M."/>
            <person name="Tulloss R.E."/>
            <person name="Uehling J."/>
            <person name="Grigoriev I.V."/>
            <person name="Vagvolgyi C."/>
            <person name="Papp T."/>
            <person name="Martin F.M."/>
            <person name="Miettinen O."/>
            <person name="Hibbett D.S."/>
            <person name="Nagy L.G."/>
        </authorList>
    </citation>
    <scope>NUCLEOTIDE SEQUENCE [LARGE SCALE GENOMIC DNA]</scope>
    <source>
        <strain evidence="1 2">CBS 309.79</strain>
    </source>
</reference>